<feature type="region of interest" description="Disordered" evidence="1">
    <location>
        <begin position="30"/>
        <end position="80"/>
    </location>
</feature>
<evidence type="ECO:0000256" key="1">
    <source>
        <dbReference type="SAM" id="MobiDB-lite"/>
    </source>
</evidence>
<dbReference type="STRING" id="4540.A0A3L6Q3Y1"/>
<keyword evidence="4" id="KW-1185">Reference proteome</keyword>
<sequence length="203" mass="21673">MAAMIAAGVMGAGRPGKRVPRPLWQAASWKGRGAETRATGNGDGDGRGRVWCRGRKGKRGAGGRRKEGGGGETDKWDAAGGERGRALRAGPAYVQVPIPSLKKDEVLVKVKAASINQGDMWIQKGFFRPFLSKFLFIPGTDVAGEIVKVGSAVRKFKPGDNVVSKLNFWTIANGRKPAALLNTSRARGIGGQYGGLPRRSIYR</sequence>
<organism evidence="3 4">
    <name type="scientific">Panicum miliaceum</name>
    <name type="common">Proso millet</name>
    <name type="synonym">Broomcorn millet</name>
    <dbReference type="NCBI Taxonomy" id="4540"/>
    <lineage>
        <taxon>Eukaryota</taxon>
        <taxon>Viridiplantae</taxon>
        <taxon>Streptophyta</taxon>
        <taxon>Embryophyta</taxon>
        <taxon>Tracheophyta</taxon>
        <taxon>Spermatophyta</taxon>
        <taxon>Magnoliopsida</taxon>
        <taxon>Liliopsida</taxon>
        <taxon>Poales</taxon>
        <taxon>Poaceae</taxon>
        <taxon>PACMAD clade</taxon>
        <taxon>Panicoideae</taxon>
        <taxon>Panicodae</taxon>
        <taxon>Paniceae</taxon>
        <taxon>Panicinae</taxon>
        <taxon>Panicum</taxon>
        <taxon>Panicum sect. Panicum</taxon>
    </lineage>
</organism>
<dbReference type="Proteomes" id="UP000275267">
    <property type="component" value="Unassembled WGS sequence"/>
</dbReference>
<feature type="domain" description="Alcohol dehydrogenase-like N-terminal" evidence="2">
    <location>
        <begin position="103"/>
        <end position="176"/>
    </location>
</feature>
<dbReference type="OrthoDB" id="48317at2759"/>
<name>A0A3L6Q3Y1_PANMI</name>
<feature type="compositionally biased region" description="Basic and acidic residues" evidence="1">
    <location>
        <begin position="64"/>
        <end position="80"/>
    </location>
</feature>
<evidence type="ECO:0000259" key="2">
    <source>
        <dbReference type="Pfam" id="PF08240"/>
    </source>
</evidence>
<dbReference type="InterPro" id="IPR052733">
    <property type="entry name" value="Chloroplast_QOR"/>
</dbReference>
<protein>
    <recommendedName>
        <fullName evidence="2">Alcohol dehydrogenase-like N-terminal domain-containing protein</fullName>
    </recommendedName>
</protein>
<dbReference type="PANTHER" id="PTHR44013:SF6">
    <property type="entry name" value="OS04G0359100 PROTEIN"/>
    <property type="match status" value="1"/>
</dbReference>
<dbReference type="PANTHER" id="PTHR44013">
    <property type="entry name" value="ZINC-TYPE ALCOHOL DEHYDROGENASE-LIKE PROTEIN C16A3.02C"/>
    <property type="match status" value="1"/>
</dbReference>
<evidence type="ECO:0000313" key="4">
    <source>
        <dbReference type="Proteomes" id="UP000275267"/>
    </source>
</evidence>
<feature type="compositionally biased region" description="Basic residues" evidence="1">
    <location>
        <begin position="50"/>
        <end position="63"/>
    </location>
</feature>
<evidence type="ECO:0000313" key="3">
    <source>
        <dbReference type="EMBL" id="RLM73384.1"/>
    </source>
</evidence>
<dbReference type="AlphaFoldDB" id="A0A3L6Q3Y1"/>
<reference evidence="4" key="1">
    <citation type="journal article" date="2019" name="Nat. Commun.">
        <title>The genome of broomcorn millet.</title>
        <authorList>
            <person name="Zou C."/>
            <person name="Miki D."/>
            <person name="Li D."/>
            <person name="Tang Q."/>
            <person name="Xiao L."/>
            <person name="Rajput S."/>
            <person name="Deng P."/>
            <person name="Jia W."/>
            <person name="Huang R."/>
            <person name="Zhang M."/>
            <person name="Sun Y."/>
            <person name="Hu J."/>
            <person name="Fu X."/>
            <person name="Schnable P.S."/>
            <person name="Li F."/>
            <person name="Zhang H."/>
            <person name="Feng B."/>
            <person name="Zhu X."/>
            <person name="Liu R."/>
            <person name="Schnable J.C."/>
            <person name="Zhu J.-K."/>
            <person name="Zhang H."/>
        </authorList>
    </citation>
    <scope>NUCLEOTIDE SEQUENCE [LARGE SCALE GENOMIC DNA]</scope>
</reference>
<proteinExistence type="predicted"/>
<dbReference type="Gene3D" id="3.90.180.10">
    <property type="entry name" value="Medium-chain alcohol dehydrogenases, catalytic domain"/>
    <property type="match status" value="1"/>
</dbReference>
<dbReference type="InterPro" id="IPR011032">
    <property type="entry name" value="GroES-like_sf"/>
</dbReference>
<accession>A0A3L6Q3Y1</accession>
<dbReference type="SUPFAM" id="SSF50129">
    <property type="entry name" value="GroES-like"/>
    <property type="match status" value="1"/>
</dbReference>
<dbReference type="InterPro" id="IPR013154">
    <property type="entry name" value="ADH-like_N"/>
</dbReference>
<dbReference type="Pfam" id="PF08240">
    <property type="entry name" value="ADH_N"/>
    <property type="match status" value="1"/>
</dbReference>
<dbReference type="EMBL" id="PQIB02000013">
    <property type="protein sequence ID" value="RLM73384.1"/>
    <property type="molecule type" value="Genomic_DNA"/>
</dbReference>
<comment type="caution">
    <text evidence="3">The sequence shown here is derived from an EMBL/GenBank/DDBJ whole genome shotgun (WGS) entry which is preliminary data.</text>
</comment>
<gene>
    <name evidence="3" type="ORF">C2845_PM15G05030</name>
</gene>